<dbReference type="PIRSF" id="PIRSF028756">
    <property type="entry name" value="PPK2_prd"/>
    <property type="match status" value="1"/>
</dbReference>
<gene>
    <name evidence="6" type="primary">ppk2</name>
    <name evidence="6" type="ORF">KTN04_07035</name>
</gene>
<dbReference type="PANTHER" id="PTHR34383">
    <property type="entry name" value="POLYPHOSPHATE:AMP PHOSPHOTRANSFERASE-RELATED"/>
    <property type="match status" value="1"/>
</dbReference>
<comment type="caution">
    <text evidence="6">The sequence shown here is derived from an EMBL/GenBank/DDBJ whole genome shotgun (WGS) entry which is preliminary data.</text>
</comment>
<evidence type="ECO:0000313" key="6">
    <source>
        <dbReference type="EMBL" id="MBV0933088.1"/>
    </source>
</evidence>
<reference evidence="6 7" key="1">
    <citation type="submission" date="2021-06" db="EMBL/GenBank/DDBJ databases">
        <title>Bacterium isolated from marine sediment.</title>
        <authorList>
            <person name="Zhu K.-L."/>
            <person name="Du Z.-J."/>
            <person name="Liang Q.-Y."/>
        </authorList>
    </citation>
    <scope>NUCLEOTIDE SEQUENCE [LARGE SCALE GENOMIC DNA]</scope>
    <source>
        <strain evidence="6 7">A346</strain>
    </source>
</reference>
<evidence type="ECO:0000259" key="5">
    <source>
        <dbReference type="Pfam" id="PF03976"/>
    </source>
</evidence>
<keyword evidence="3 4" id="KW-0418">Kinase</keyword>
<dbReference type="NCBIfam" id="TIGR03707">
    <property type="entry name" value="PPK2_P_aer"/>
    <property type="match status" value="1"/>
</dbReference>
<proteinExistence type="inferred from homology"/>
<dbReference type="InterPro" id="IPR022486">
    <property type="entry name" value="PPK2_PA0141"/>
</dbReference>
<dbReference type="EC" id="2.7.4.-" evidence="4"/>
<dbReference type="InterPro" id="IPR016898">
    <property type="entry name" value="Polyphosphate_phosphotransfera"/>
</dbReference>
<evidence type="ECO:0000256" key="2">
    <source>
        <dbReference type="ARBA" id="ARBA00022679"/>
    </source>
</evidence>
<keyword evidence="2 4" id="KW-0808">Transferase</keyword>
<accession>A0ABS6M9Y0</accession>
<dbReference type="RefSeq" id="WP_217334515.1">
    <property type="nucleotide sequence ID" value="NZ_JAHQZT010000007.1"/>
</dbReference>
<comment type="function">
    <text evidence="4">Uses inorganic polyphosphate (polyP) as a donor to convert GDP to GTP or ADP to ATP.</text>
</comment>
<comment type="similarity">
    <text evidence="1 4">Belongs to the polyphosphate kinase 2 (PPK2) family. Class I subfamily.</text>
</comment>
<comment type="subunit">
    <text evidence="4">Homotetramer.</text>
</comment>
<keyword evidence="7" id="KW-1185">Reference proteome</keyword>
<name>A0ABS6M9Y0_9GAMM</name>
<protein>
    <recommendedName>
        <fullName evidence="4">ADP/GDP-polyphosphate phosphotransferase</fullName>
        <ecNumber evidence="4">2.7.4.-</ecNumber>
    </recommendedName>
    <alternativeName>
        <fullName evidence="4">Polyphosphate kinase PPK2</fullName>
    </alternativeName>
</protein>
<evidence type="ECO:0000313" key="7">
    <source>
        <dbReference type="Proteomes" id="UP000755551"/>
    </source>
</evidence>
<dbReference type="Pfam" id="PF03976">
    <property type="entry name" value="PPK2"/>
    <property type="match status" value="1"/>
</dbReference>
<dbReference type="InterPro" id="IPR022488">
    <property type="entry name" value="PPK2-related"/>
</dbReference>
<dbReference type="Proteomes" id="UP000755551">
    <property type="component" value="Unassembled WGS sequence"/>
</dbReference>
<evidence type="ECO:0000256" key="1">
    <source>
        <dbReference type="ARBA" id="ARBA00009924"/>
    </source>
</evidence>
<sequence length="276" mass="32598">MSNTHTPGQEAPYPYTKKLKRDQYEADKRLLQIELLKVQRWVRESGQKILIIFEGRDAAGKGGTIKRFMEHLNPRGARVVALEKPTEREKSQWYFQRYIKHLPSAGEIILFDRSWYNRAGVERVMDFCTPSEYLEFMRETPELERMFVRSGIRLFKLWFEVGREEQFRRFQSRRTDPLKHWKLSPMDLASLDKWDAYTEAKEAMFFHTDTADAPWAIIKSDDKKRARLNAMRYILSQLPYPDANEELALEPDPLIVQPAHTGLQQHPLVKHSKETS</sequence>
<dbReference type="EMBL" id="JAHQZT010000007">
    <property type="protein sequence ID" value="MBV0933088.1"/>
    <property type="molecule type" value="Genomic_DNA"/>
</dbReference>
<dbReference type="PANTHER" id="PTHR34383:SF1">
    <property type="entry name" value="ADP-POLYPHOSPHATE PHOSPHOTRANSFERASE"/>
    <property type="match status" value="1"/>
</dbReference>
<organism evidence="6 7">
    <name type="scientific">Marinobacterium weihaiense</name>
    <dbReference type="NCBI Taxonomy" id="2851016"/>
    <lineage>
        <taxon>Bacteria</taxon>
        <taxon>Pseudomonadati</taxon>
        <taxon>Pseudomonadota</taxon>
        <taxon>Gammaproteobacteria</taxon>
        <taxon>Oceanospirillales</taxon>
        <taxon>Oceanospirillaceae</taxon>
        <taxon>Marinobacterium</taxon>
    </lineage>
</organism>
<evidence type="ECO:0000256" key="4">
    <source>
        <dbReference type="RuleBase" id="RU369062"/>
    </source>
</evidence>
<feature type="domain" description="Polyphosphate kinase-2-related" evidence="5">
    <location>
        <begin position="19"/>
        <end position="244"/>
    </location>
</feature>
<dbReference type="GO" id="GO:0008976">
    <property type="term" value="F:polyphosphate kinase activity"/>
    <property type="evidence" value="ECO:0007669"/>
    <property type="project" value="UniProtKB-EC"/>
</dbReference>
<evidence type="ECO:0000256" key="3">
    <source>
        <dbReference type="ARBA" id="ARBA00022777"/>
    </source>
</evidence>